<evidence type="ECO:0000313" key="3">
    <source>
        <dbReference type="Proteomes" id="UP001364224"/>
    </source>
</evidence>
<keyword evidence="3" id="KW-1185">Reference proteome</keyword>
<evidence type="ECO:0000313" key="2">
    <source>
        <dbReference type="EMBL" id="MEH2555291.1"/>
    </source>
</evidence>
<protein>
    <submittedName>
        <fullName evidence="2">Opacity protein-like surface antigen</fullName>
    </submittedName>
</protein>
<proteinExistence type="predicted"/>
<evidence type="ECO:0000256" key="1">
    <source>
        <dbReference type="SAM" id="SignalP"/>
    </source>
</evidence>
<feature type="chain" id="PRO_5046867021" evidence="1">
    <location>
        <begin position="24"/>
        <end position="88"/>
    </location>
</feature>
<dbReference type="RefSeq" id="WP_334480321.1">
    <property type="nucleotide sequence ID" value="NZ_JAZHRV010000001.1"/>
</dbReference>
<dbReference type="EMBL" id="JAZHRV010000001">
    <property type="protein sequence ID" value="MEH2555291.1"/>
    <property type="molecule type" value="Genomic_DNA"/>
</dbReference>
<keyword evidence="1" id="KW-0732">Signal</keyword>
<reference evidence="2 3" key="1">
    <citation type="submission" date="2024-02" db="EMBL/GenBank/DDBJ databases">
        <title>Adaptive strategies in a cosmopolitan and abundant soil bacterium.</title>
        <authorList>
            <person name="Carini P."/>
        </authorList>
    </citation>
    <scope>NUCLEOTIDE SEQUENCE [LARGE SCALE GENOMIC DNA]</scope>
    <source>
        <strain evidence="2 3">AZCC 1608</strain>
    </source>
</reference>
<accession>A0ABU8BAZ0</accession>
<name>A0ABU8BAZ0_9BRAD</name>
<comment type="caution">
    <text evidence="2">The sequence shown here is derived from an EMBL/GenBank/DDBJ whole genome shotgun (WGS) entry which is preliminary data.</text>
</comment>
<feature type="signal peptide" evidence="1">
    <location>
        <begin position="1"/>
        <end position="23"/>
    </location>
</feature>
<sequence length="88" mass="9043">MKQISLTAAVAVLVMTAAGAAVAAELPTYEKASFPVSPVQLQVMGAESVQEAAPVTTSATTVQLTVLTPRHRITTAQGSSETVGYAIR</sequence>
<organism evidence="2 3">
    <name type="scientific">Bradyrhizobium algeriense</name>
    <dbReference type="NCBI Taxonomy" id="634784"/>
    <lineage>
        <taxon>Bacteria</taxon>
        <taxon>Pseudomonadati</taxon>
        <taxon>Pseudomonadota</taxon>
        <taxon>Alphaproteobacteria</taxon>
        <taxon>Hyphomicrobiales</taxon>
        <taxon>Nitrobacteraceae</taxon>
        <taxon>Bradyrhizobium</taxon>
    </lineage>
</organism>
<dbReference type="Proteomes" id="UP001364224">
    <property type="component" value="Unassembled WGS sequence"/>
</dbReference>
<gene>
    <name evidence="2" type="ORF">V1286_002820</name>
</gene>